<dbReference type="InterPro" id="IPR050661">
    <property type="entry name" value="BglG_antiterminators"/>
</dbReference>
<dbReference type="AlphaFoldDB" id="A0A9X9F0K0"/>
<dbReference type="InterPro" id="IPR036388">
    <property type="entry name" value="WH-like_DNA-bd_sf"/>
</dbReference>
<dbReference type="PANTHER" id="PTHR30185:SF18">
    <property type="entry name" value="TRANSCRIPTIONAL REGULATOR MTLR"/>
    <property type="match status" value="1"/>
</dbReference>
<dbReference type="Pfam" id="PF08280">
    <property type="entry name" value="HTH_Mga"/>
    <property type="match status" value="1"/>
</dbReference>
<dbReference type="PANTHER" id="PTHR30185">
    <property type="entry name" value="CRYPTIC BETA-GLUCOSIDE BGL OPERON ANTITERMINATOR"/>
    <property type="match status" value="1"/>
</dbReference>
<dbReference type="Gene3D" id="1.10.10.10">
    <property type="entry name" value="Winged helix-like DNA-binding domain superfamily/Winged helix DNA-binding domain"/>
    <property type="match status" value="1"/>
</dbReference>
<evidence type="ECO:0000256" key="2">
    <source>
        <dbReference type="ARBA" id="ARBA00023015"/>
    </source>
</evidence>
<organism evidence="6 7">
    <name type="scientific">Bacillus cereus</name>
    <dbReference type="NCBI Taxonomy" id="1396"/>
    <lineage>
        <taxon>Bacteria</taxon>
        <taxon>Bacillati</taxon>
        <taxon>Bacillota</taxon>
        <taxon>Bacilli</taxon>
        <taxon>Bacillales</taxon>
        <taxon>Bacillaceae</taxon>
        <taxon>Bacillus</taxon>
        <taxon>Bacillus cereus group</taxon>
    </lineage>
</organism>
<dbReference type="EMBL" id="SZOH01005519">
    <property type="protein sequence ID" value="TKI79128.1"/>
    <property type="molecule type" value="Genomic_DNA"/>
</dbReference>
<comment type="caution">
    <text evidence="6">The sequence shown here is derived from an EMBL/GenBank/DDBJ whole genome shotgun (WGS) entry which is preliminary data.</text>
</comment>
<evidence type="ECO:0000256" key="3">
    <source>
        <dbReference type="ARBA" id="ARBA00023159"/>
    </source>
</evidence>
<feature type="non-terminal residue" evidence="6">
    <location>
        <position position="405"/>
    </location>
</feature>
<keyword evidence="2" id="KW-0805">Transcription regulation</keyword>
<evidence type="ECO:0000313" key="6">
    <source>
        <dbReference type="EMBL" id="TKI79128.1"/>
    </source>
</evidence>
<dbReference type="InterPro" id="IPR011608">
    <property type="entry name" value="PRD"/>
</dbReference>
<evidence type="ECO:0000313" key="7">
    <source>
        <dbReference type="Proteomes" id="UP000308444"/>
    </source>
</evidence>
<keyword evidence="4" id="KW-0804">Transcription</keyword>
<dbReference type="Gene3D" id="1.10.1790.10">
    <property type="entry name" value="PRD domain"/>
    <property type="match status" value="2"/>
</dbReference>
<gene>
    <name evidence="6" type="ORF">FC695_45090</name>
</gene>
<evidence type="ECO:0000256" key="1">
    <source>
        <dbReference type="ARBA" id="ARBA00022737"/>
    </source>
</evidence>
<accession>A0A9X9F0K0</accession>
<dbReference type="Proteomes" id="UP000308444">
    <property type="component" value="Unassembled WGS sequence"/>
</dbReference>
<feature type="domain" description="PRD" evidence="5">
    <location>
        <begin position="283"/>
        <end position="399"/>
    </location>
</feature>
<dbReference type="InterPro" id="IPR036634">
    <property type="entry name" value="PRD_sf"/>
</dbReference>
<protein>
    <submittedName>
        <fullName evidence="6">PRD domain-containing protein</fullName>
    </submittedName>
</protein>
<reference evidence="6 7" key="1">
    <citation type="journal article" date="2019" name="Environ. Microbiol.">
        <title>An active ?-lactamase is a part of an orchestrated cell wall stress resistance network of Bacillus subtilis and related rhizosphere species.</title>
        <authorList>
            <person name="Bucher T."/>
            <person name="Keren-Paz A."/>
            <person name="Hausser J."/>
            <person name="Olender T."/>
            <person name="Cytryn E."/>
            <person name="Kolodkin-Gal I."/>
        </authorList>
    </citation>
    <scope>NUCLEOTIDE SEQUENCE [LARGE SCALE GENOMIC DNA]</scope>
    <source>
        <strain evidence="6 7">I32</strain>
    </source>
</reference>
<dbReference type="InterPro" id="IPR013199">
    <property type="entry name" value="HTH_Mga_DNA-bd_dom"/>
</dbReference>
<dbReference type="GO" id="GO:0006355">
    <property type="term" value="P:regulation of DNA-templated transcription"/>
    <property type="evidence" value="ECO:0007669"/>
    <property type="project" value="InterPro"/>
</dbReference>
<keyword evidence="3" id="KW-0010">Activator</keyword>
<keyword evidence="1" id="KW-0677">Repeat</keyword>
<feature type="domain" description="PRD" evidence="5">
    <location>
        <begin position="165"/>
        <end position="270"/>
    </location>
</feature>
<proteinExistence type="predicted"/>
<dbReference type="InterPro" id="IPR007737">
    <property type="entry name" value="Mga_HTH"/>
</dbReference>
<sequence length="405" mass="47859">MNIISTRQCLLLSKLNSEKRYFTLKELSLHLNCSIKTIKRDIAIIKDSIPKEWKIEIVRRKGVILKKNTSDTSFQSDILCFKHSFLFQTLETIMEKNIKYIPDLADALYLSVSAVYPVLKQVDLYLKKYKLSLKRNPLTIEGDEIQIIFMCYELYLQAYSIKEWPFNEYSKEFILQSIQIIENTLGIQFHITSKQKISYLISIFLRRKKLKSHIYIDSGTLKYTKQSRFYNKISKAWIKILDKYQLNLTEEDIAFLTIVVECSKYIYKDAGKHIQECTKVFQMKNPTTFNLIQKIIYLLEDTFNISLIDDEKLLFLFVNFFKRTSYQLQDLSEIEDPNGITSRYIKNKYPYTFQQVKTIYSAWIKENESINTLLKKISDKDIAQITMHIEATKLFCTSNSKKVLL</sequence>
<dbReference type="PROSITE" id="PS51372">
    <property type="entry name" value="PRD_2"/>
    <property type="match status" value="2"/>
</dbReference>
<dbReference type="Pfam" id="PF05043">
    <property type="entry name" value="Mga"/>
    <property type="match status" value="1"/>
</dbReference>
<evidence type="ECO:0000256" key="4">
    <source>
        <dbReference type="ARBA" id="ARBA00023163"/>
    </source>
</evidence>
<evidence type="ECO:0000259" key="5">
    <source>
        <dbReference type="PROSITE" id="PS51372"/>
    </source>
</evidence>
<name>A0A9X9F0K0_BACCE</name>
<dbReference type="Pfam" id="PF00874">
    <property type="entry name" value="PRD"/>
    <property type="match status" value="1"/>
</dbReference>
<dbReference type="SUPFAM" id="SSF63520">
    <property type="entry name" value="PTS-regulatory domain, PRD"/>
    <property type="match status" value="1"/>
</dbReference>